<evidence type="ECO:0000313" key="2">
    <source>
        <dbReference type="EMBL" id="JAD79993.1"/>
    </source>
</evidence>
<dbReference type="AlphaFoldDB" id="A0A0A9CZX2"/>
<proteinExistence type="predicted"/>
<accession>A0A0A9CZX2</accession>
<reference evidence="2" key="1">
    <citation type="submission" date="2014-09" db="EMBL/GenBank/DDBJ databases">
        <authorList>
            <person name="Magalhaes I.L.F."/>
            <person name="Oliveira U."/>
            <person name="Santos F.R."/>
            <person name="Vidigal T.H.D.A."/>
            <person name="Brescovit A.D."/>
            <person name="Santos A.J."/>
        </authorList>
    </citation>
    <scope>NUCLEOTIDE SEQUENCE</scope>
    <source>
        <tissue evidence="2">Shoot tissue taken approximately 20 cm above the soil surface</tissue>
    </source>
</reference>
<reference evidence="2" key="2">
    <citation type="journal article" date="2015" name="Data Brief">
        <title>Shoot transcriptome of the giant reed, Arundo donax.</title>
        <authorList>
            <person name="Barrero R.A."/>
            <person name="Guerrero F.D."/>
            <person name="Moolhuijzen P."/>
            <person name="Goolsby J.A."/>
            <person name="Tidwell J."/>
            <person name="Bellgard S.E."/>
            <person name="Bellgard M.I."/>
        </authorList>
    </citation>
    <scope>NUCLEOTIDE SEQUENCE</scope>
    <source>
        <tissue evidence="2">Shoot tissue taken approximately 20 cm above the soil surface</tissue>
    </source>
</reference>
<evidence type="ECO:0000256" key="1">
    <source>
        <dbReference type="SAM" id="MobiDB-lite"/>
    </source>
</evidence>
<organism evidence="2">
    <name type="scientific">Arundo donax</name>
    <name type="common">Giant reed</name>
    <name type="synonym">Donax arundinaceus</name>
    <dbReference type="NCBI Taxonomy" id="35708"/>
    <lineage>
        <taxon>Eukaryota</taxon>
        <taxon>Viridiplantae</taxon>
        <taxon>Streptophyta</taxon>
        <taxon>Embryophyta</taxon>
        <taxon>Tracheophyta</taxon>
        <taxon>Spermatophyta</taxon>
        <taxon>Magnoliopsida</taxon>
        <taxon>Liliopsida</taxon>
        <taxon>Poales</taxon>
        <taxon>Poaceae</taxon>
        <taxon>PACMAD clade</taxon>
        <taxon>Arundinoideae</taxon>
        <taxon>Arundineae</taxon>
        <taxon>Arundo</taxon>
    </lineage>
</organism>
<sequence length="92" mass="10105">MTSFAHFLRLQTCSIPWERESGLHSVSPMHLQEAKKPSSNVHRPIPSELSSCGERDERRAPARRGGGERGVPACLREGRKGGGGQGLIRRCV</sequence>
<dbReference type="EMBL" id="GBRH01217902">
    <property type="protein sequence ID" value="JAD79993.1"/>
    <property type="molecule type" value="Transcribed_RNA"/>
</dbReference>
<feature type="region of interest" description="Disordered" evidence="1">
    <location>
        <begin position="28"/>
        <end position="92"/>
    </location>
</feature>
<name>A0A0A9CZX2_ARUDO</name>
<protein>
    <submittedName>
        <fullName evidence="2">Uncharacterized protein</fullName>
    </submittedName>
</protein>